<dbReference type="InterPro" id="IPR015797">
    <property type="entry name" value="NUDIX_hydrolase-like_dom_sf"/>
</dbReference>
<feature type="domain" description="Nudix hydrolase" evidence="2">
    <location>
        <begin position="1"/>
        <end position="160"/>
    </location>
</feature>
<dbReference type="PROSITE" id="PS00893">
    <property type="entry name" value="NUDIX_BOX"/>
    <property type="match status" value="1"/>
</dbReference>
<sequence>MSVIIQSAWWIVYFVAPEGEPRYLLIKRHALSGKIERVAPKGKIQGSEDIQKAALREVSEETGIPINQMRIKQQLGTTQLRNTEHQKGQMNKDVTYFLVEYTGDPSMVKIERAEGYIGIHKRCTLNEVLSLIYYQDIRELIRKSYMMIKEGQKNMDIKKDFINKLG</sequence>
<dbReference type="PANTHER" id="PTHR21340">
    <property type="entry name" value="DIADENOSINE 5,5-P1,P4-TETRAPHOSPHATE PYROPHOSPHOHYDROLASE MUTT"/>
    <property type="match status" value="1"/>
</dbReference>
<reference evidence="3" key="1">
    <citation type="journal article" date="2012" name="Science">
        <title>Fermentation, hydrogen, and sulfur metabolism in multiple uncultivated bacterial phyla.</title>
        <authorList>
            <person name="Wrighton K.C."/>
            <person name="Thomas B.C."/>
            <person name="Sharon I."/>
            <person name="Miller C.S."/>
            <person name="Castelle C.J."/>
            <person name="VerBerkmoes N.C."/>
            <person name="Wilkins M.J."/>
            <person name="Hettich R.L."/>
            <person name="Lipton M.S."/>
            <person name="Williams K.H."/>
            <person name="Long P.E."/>
            <person name="Banfield J.F."/>
        </authorList>
    </citation>
    <scope>NUCLEOTIDE SEQUENCE [LARGE SCALE GENOMIC DNA]</scope>
</reference>
<dbReference type="Pfam" id="PF00293">
    <property type="entry name" value="NUDIX"/>
    <property type="match status" value="1"/>
</dbReference>
<evidence type="ECO:0000256" key="1">
    <source>
        <dbReference type="ARBA" id="ARBA00022801"/>
    </source>
</evidence>
<dbReference type="GO" id="GO:0006754">
    <property type="term" value="P:ATP biosynthetic process"/>
    <property type="evidence" value="ECO:0007669"/>
    <property type="project" value="TreeGrafter"/>
</dbReference>
<proteinExistence type="predicted"/>
<gene>
    <name evidence="3" type="ORF">ACD_80C00178G0002</name>
</gene>
<dbReference type="PROSITE" id="PS51462">
    <property type="entry name" value="NUDIX"/>
    <property type="match status" value="1"/>
</dbReference>
<keyword evidence="1" id="KW-0378">Hydrolase</keyword>
<dbReference type="SUPFAM" id="SSF55811">
    <property type="entry name" value="Nudix"/>
    <property type="match status" value="1"/>
</dbReference>
<dbReference type="GO" id="GO:0006167">
    <property type="term" value="P:AMP biosynthetic process"/>
    <property type="evidence" value="ECO:0007669"/>
    <property type="project" value="TreeGrafter"/>
</dbReference>
<name>K1XHE3_9BACT</name>
<dbReference type="AlphaFoldDB" id="K1XHE3"/>
<dbReference type="EMBL" id="AMFJ01036185">
    <property type="protein sequence ID" value="EKD24646.1"/>
    <property type="molecule type" value="Genomic_DNA"/>
</dbReference>
<evidence type="ECO:0000259" key="2">
    <source>
        <dbReference type="PROSITE" id="PS51462"/>
    </source>
</evidence>
<dbReference type="PANTHER" id="PTHR21340:SF0">
    <property type="entry name" value="BIS(5'-NUCLEOSYL)-TETRAPHOSPHATASE [ASYMMETRICAL]"/>
    <property type="match status" value="1"/>
</dbReference>
<dbReference type="InterPro" id="IPR051325">
    <property type="entry name" value="Nudix_hydrolase_domain"/>
</dbReference>
<organism evidence="3">
    <name type="scientific">uncultured bacterium</name>
    <name type="common">gcode 4</name>
    <dbReference type="NCBI Taxonomy" id="1234023"/>
    <lineage>
        <taxon>Bacteria</taxon>
        <taxon>environmental samples</taxon>
    </lineage>
</organism>
<evidence type="ECO:0000313" key="3">
    <source>
        <dbReference type="EMBL" id="EKD24646.1"/>
    </source>
</evidence>
<dbReference type="GO" id="GO:0004081">
    <property type="term" value="F:bis(5'-nucleosyl)-tetraphosphatase (asymmetrical) activity"/>
    <property type="evidence" value="ECO:0007669"/>
    <property type="project" value="TreeGrafter"/>
</dbReference>
<accession>K1XHE3</accession>
<protein>
    <recommendedName>
        <fullName evidence="2">Nudix hydrolase domain-containing protein</fullName>
    </recommendedName>
</protein>
<dbReference type="InterPro" id="IPR000086">
    <property type="entry name" value="NUDIX_hydrolase_dom"/>
</dbReference>
<dbReference type="Gene3D" id="3.90.79.10">
    <property type="entry name" value="Nucleoside Triphosphate Pyrophosphohydrolase"/>
    <property type="match status" value="1"/>
</dbReference>
<comment type="caution">
    <text evidence="3">The sequence shown here is derived from an EMBL/GenBank/DDBJ whole genome shotgun (WGS) entry which is preliminary data.</text>
</comment>
<dbReference type="InterPro" id="IPR020084">
    <property type="entry name" value="NUDIX_hydrolase_CS"/>
</dbReference>